<protein>
    <submittedName>
        <fullName evidence="2">Uncharacterized protein</fullName>
    </submittedName>
</protein>
<accession>A0A3N0IZU4</accession>
<evidence type="ECO:0000313" key="4">
    <source>
        <dbReference type="Proteomes" id="UP000270112"/>
    </source>
</evidence>
<dbReference type="AlphaFoldDB" id="A0A3N0IZU4"/>
<dbReference type="OrthoDB" id="2200339at2"/>
<reference evidence="2" key="3">
    <citation type="journal article" date="2019" name="Microbiol. Resour. Announc.">
        <title>Draft Genome Sequences of Type Strains of Gordonibacter faecihominis, Paraeggerthella hongkongensis, Parvibacter caecicola,Slackia equolifaciens, Slackia faecicanis, and Slackia isoflavoniconvertens.</title>
        <authorList>
            <person name="Danylec N."/>
            <person name="Stoll D.A."/>
            <person name="Dotsch A."/>
            <person name="Huch M."/>
        </authorList>
    </citation>
    <scope>NUCLEOTIDE SEQUENCE</scope>
    <source>
        <strain evidence="2">DSM 16107</strain>
    </source>
</reference>
<evidence type="ECO:0000313" key="3">
    <source>
        <dbReference type="Proteomes" id="UP000253817"/>
    </source>
</evidence>
<evidence type="ECO:0000313" key="2">
    <source>
        <dbReference type="EMBL" id="RNM42519.1"/>
    </source>
</evidence>
<sequence>MNPLNFGFFAGFPYFWWYKMLGPVDSVFSVWDERFVKDRTKAASNAFQRGFLGIFLASVAVALMFTDPDTPRLSRSPTPSQGRGSR</sequence>
<reference evidence="1 3" key="1">
    <citation type="journal article" date="2018" name="Elife">
        <title>Discovery and characterization of a prevalent human gut bacterial enzyme sufficient for the inactivation of a family of plant toxins.</title>
        <authorList>
            <person name="Koppel N."/>
            <person name="Bisanz J.E."/>
            <person name="Pandelia M.E."/>
            <person name="Turnbaugh P.J."/>
            <person name="Balskus E.P."/>
        </authorList>
    </citation>
    <scope>NUCLEOTIDE SEQUENCE [LARGE SCALE GENOMIC DNA]</scope>
    <source>
        <strain evidence="1 3">DSM 16107</strain>
    </source>
</reference>
<dbReference type="Proteomes" id="UP000270112">
    <property type="component" value="Unassembled WGS sequence"/>
</dbReference>
<gene>
    <name evidence="1" type="ORF">C1876_06070</name>
    <name evidence="2" type="ORF">DMP09_04590</name>
</gene>
<proteinExistence type="predicted"/>
<evidence type="ECO:0000313" key="1">
    <source>
        <dbReference type="EMBL" id="RDB69620.1"/>
    </source>
</evidence>
<keyword evidence="3" id="KW-1185">Reference proteome</keyword>
<dbReference type="RefSeq" id="WP_114545823.1">
    <property type="nucleotide sequence ID" value="NZ_PPTT01000008.1"/>
</dbReference>
<dbReference type="EMBL" id="QICC01000011">
    <property type="protein sequence ID" value="RNM42519.1"/>
    <property type="molecule type" value="Genomic_DNA"/>
</dbReference>
<dbReference type="Proteomes" id="UP000253817">
    <property type="component" value="Unassembled WGS sequence"/>
</dbReference>
<organism evidence="2 4">
    <name type="scientific">Eggerthella sinensis</name>
    <dbReference type="NCBI Taxonomy" id="242230"/>
    <lineage>
        <taxon>Bacteria</taxon>
        <taxon>Bacillati</taxon>
        <taxon>Actinomycetota</taxon>
        <taxon>Coriobacteriia</taxon>
        <taxon>Eggerthellales</taxon>
        <taxon>Eggerthellaceae</taxon>
        <taxon>Eggerthella</taxon>
    </lineage>
</organism>
<comment type="caution">
    <text evidence="2">The sequence shown here is derived from an EMBL/GenBank/DDBJ whole genome shotgun (WGS) entry which is preliminary data.</text>
</comment>
<reference evidence="4" key="2">
    <citation type="submission" date="2018-05" db="EMBL/GenBank/DDBJ databases">
        <title>Genome Sequencing of selected type strains of the family Eggerthellaceae.</title>
        <authorList>
            <person name="Danylec N."/>
            <person name="Stoll D.A."/>
            <person name="Doetsch A."/>
            <person name="Huch M."/>
        </authorList>
    </citation>
    <scope>NUCLEOTIDE SEQUENCE [LARGE SCALE GENOMIC DNA]</scope>
    <source>
        <strain evidence="4">DSM 16107</strain>
    </source>
</reference>
<name>A0A3N0IZU4_9ACTN</name>
<dbReference type="EMBL" id="PPTT01000008">
    <property type="protein sequence ID" value="RDB69620.1"/>
    <property type="molecule type" value="Genomic_DNA"/>
</dbReference>